<dbReference type="SMART" id="SM00226">
    <property type="entry name" value="LMWPc"/>
    <property type="match status" value="1"/>
</dbReference>
<reference evidence="4" key="1">
    <citation type="submission" date="2015-01" db="EMBL/GenBank/DDBJ databases">
        <authorList>
            <person name="Aksoy S."/>
            <person name="Warren W."/>
            <person name="Wilson R.K."/>
        </authorList>
    </citation>
    <scope>NUCLEOTIDE SEQUENCE [LARGE SCALE GENOMIC DNA]</scope>
    <source>
        <strain evidence="4">IAEA</strain>
    </source>
</reference>
<dbReference type="InterPro" id="IPR050438">
    <property type="entry name" value="LMW_PTPase"/>
</dbReference>
<dbReference type="Proteomes" id="UP000092460">
    <property type="component" value="Unassembled WGS sequence"/>
</dbReference>
<evidence type="ECO:0000256" key="1">
    <source>
        <dbReference type="ARBA" id="ARBA00013064"/>
    </source>
</evidence>
<dbReference type="InterPro" id="IPR036196">
    <property type="entry name" value="Ptyr_pPase_sf"/>
</dbReference>
<dbReference type="PANTHER" id="PTHR11717">
    <property type="entry name" value="LOW MOLECULAR WEIGHT PROTEIN TYROSINE PHOSPHATASE"/>
    <property type="match status" value="1"/>
</dbReference>
<evidence type="ECO:0000259" key="2">
    <source>
        <dbReference type="SMART" id="SM00226"/>
    </source>
</evidence>
<feature type="domain" description="Phosphotyrosine protein phosphatase I" evidence="2">
    <location>
        <begin position="77"/>
        <end position="188"/>
    </location>
</feature>
<dbReference type="SUPFAM" id="SSF52788">
    <property type="entry name" value="Phosphotyrosine protein phosphatases I"/>
    <property type="match status" value="1"/>
</dbReference>
<accession>A0A1B0C2K5</accession>
<dbReference type="GO" id="GO:0004725">
    <property type="term" value="F:protein tyrosine phosphatase activity"/>
    <property type="evidence" value="ECO:0007669"/>
    <property type="project" value="UniProtKB-EC"/>
</dbReference>
<dbReference type="VEuPathDB" id="VectorBase:GPPI047435"/>
<dbReference type="EnsemblMetazoa" id="GPPI047435-RA">
    <property type="protein sequence ID" value="GPPI047435-PA"/>
    <property type="gene ID" value="GPPI047435"/>
</dbReference>
<dbReference type="STRING" id="67801.A0A1B0C2K5"/>
<dbReference type="EC" id="3.1.3.48" evidence="1"/>
<proteinExistence type="predicted"/>
<sequence>MAEYTWYARELGLKWAVETVTGHIRSSKNLCIRTNNQNDVEQIEDRVAGERREDDMEPIEDRVASEERENETLVIINKIINYAETAALEVVKKAGLSEDWHVDSAAIADWNVNCPPEPRALSTMVKHGRQIQEVNFQEFDYIFGMDESNIKHFERLAPKNCKAEILLLSGFGLRKNERVIADPYFVSKD</sequence>
<organism evidence="3 4">
    <name type="scientific">Glossina palpalis gambiensis</name>
    <dbReference type="NCBI Taxonomy" id="67801"/>
    <lineage>
        <taxon>Eukaryota</taxon>
        <taxon>Metazoa</taxon>
        <taxon>Ecdysozoa</taxon>
        <taxon>Arthropoda</taxon>
        <taxon>Hexapoda</taxon>
        <taxon>Insecta</taxon>
        <taxon>Pterygota</taxon>
        <taxon>Neoptera</taxon>
        <taxon>Endopterygota</taxon>
        <taxon>Diptera</taxon>
        <taxon>Brachycera</taxon>
        <taxon>Muscomorpha</taxon>
        <taxon>Hippoboscoidea</taxon>
        <taxon>Glossinidae</taxon>
        <taxon>Glossina</taxon>
    </lineage>
</organism>
<evidence type="ECO:0000313" key="4">
    <source>
        <dbReference type="Proteomes" id="UP000092460"/>
    </source>
</evidence>
<keyword evidence="4" id="KW-1185">Reference proteome</keyword>
<dbReference type="Gene3D" id="3.40.50.2300">
    <property type="match status" value="1"/>
</dbReference>
<dbReference type="AlphaFoldDB" id="A0A1B0C2K5"/>
<reference evidence="3" key="2">
    <citation type="submission" date="2020-05" db="UniProtKB">
        <authorList>
            <consortium name="EnsemblMetazoa"/>
        </authorList>
    </citation>
    <scope>IDENTIFICATION</scope>
    <source>
        <strain evidence="3">IAEA</strain>
    </source>
</reference>
<dbReference type="Pfam" id="PF01451">
    <property type="entry name" value="LMWPc"/>
    <property type="match status" value="1"/>
</dbReference>
<dbReference type="PANTHER" id="PTHR11717:SF7">
    <property type="entry name" value="LOW MOLECULAR WEIGHT PHOSPHOTYROSINE PROTEIN PHOSPHATASE"/>
    <property type="match status" value="1"/>
</dbReference>
<protein>
    <recommendedName>
        <fullName evidence="1">protein-tyrosine-phosphatase</fullName>
        <ecNumber evidence="1">3.1.3.48</ecNumber>
    </recommendedName>
</protein>
<name>A0A1B0C2K5_9MUSC</name>
<evidence type="ECO:0000313" key="3">
    <source>
        <dbReference type="EnsemblMetazoa" id="GPPI047435-PA"/>
    </source>
</evidence>
<dbReference type="EMBL" id="JXJN01024565">
    <property type="status" value="NOT_ANNOTATED_CDS"/>
    <property type="molecule type" value="Genomic_DNA"/>
</dbReference>
<dbReference type="InterPro" id="IPR023485">
    <property type="entry name" value="Ptyr_pPase"/>
</dbReference>